<feature type="region of interest" description="Disordered" evidence="1">
    <location>
        <begin position="42"/>
        <end position="66"/>
    </location>
</feature>
<evidence type="ECO:0000313" key="3">
    <source>
        <dbReference type="Proteomes" id="UP000837801"/>
    </source>
</evidence>
<gene>
    <name evidence="2" type="ORF">CLIB1423_10S04984</name>
</gene>
<keyword evidence="2" id="KW-0689">Ribosomal protein</keyword>
<comment type="caution">
    <text evidence="2">The sequence shown here is derived from an EMBL/GenBank/DDBJ whole genome shotgun (WGS) entry which is preliminary data.</text>
</comment>
<dbReference type="GO" id="GO:0003735">
    <property type="term" value="F:structural constituent of ribosome"/>
    <property type="evidence" value="ECO:0007669"/>
    <property type="project" value="TreeGrafter"/>
</dbReference>
<dbReference type="AlphaFoldDB" id="A0A9P0VYZ2"/>
<evidence type="ECO:0000256" key="1">
    <source>
        <dbReference type="SAM" id="MobiDB-lite"/>
    </source>
</evidence>
<dbReference type="PANTHER" id="PTHR28266:SF1">
    <property type="entry name" value="LARGE RIBOSOMAL SUBUNIT PROTEIN ML58"/>
    <property type="match status" value="1"/>
</dbReference>
<keyword evidence="3" id="KW-1185">Reference proteome</keyword>
<protein>
    <submittedName>
        <fullName evidence="2">54S ribosomal protein L20, mitochondrial</fullName>
    </submittedName>
</protein>
<dbReference type="Proteomes" id="UP000837801">
    <property type="component" value="Unassembled WGS sequence"/>
</dbReference>
<evidence type="ECO:0000313" key="2">
    <source>
        <dbReference type="EMBL" id="CAH2353437.1"/>
    </source>
</evidence>
<proteinExistence type="predicted"/>
<name>A0A9P0VYZ2_9ASCO</name>
<dbReference type="EMBL" id="CAKXYY010000010">
    <property type="protein sequence ID" value="CAH2353437.1"/>
    <property type="molecule type" value="Genomic_DNA"/>
</dbReference>
<organism evidence="2 3">
    <name type="scientific">[Candida] railenensis</name>
    <dbReference type="NCBI Taxonomy" id="45579"/>
    <lineage>
        <taxon>Eukaryota</taxon>
        <taxon>Fungi</taxon>
        <taxon>Dikarya</taxon>
        <taxon>Ascomycota</taxon>
        <taxon>Saccharomycotina</taxon>
        <taxon>Pichiomycetes</taxon>
        <taxon>Debaryomycetaceae</taxon>
        <taxon>Kurtzmaniella</taxon>
    </lineage>
</organism>
<dbReference type="Pfam" id="PF12824">
    <property type="entry name" value="MRP-L20"/>
    <property type="match status" value="1"/>
</dbReference>
<keyword evidence="2" id="KW-0687">Ribonucleoprotein</keyword>
<dbReference type="GO" id="GO:0005762">
    <property type="term" value="C:mitochondrial large ribosomal subunit"/>
    <property type="evidence" value="ECO:0007669"/>
    <property type="project" value="TreeGrafter"/>
</dbReference>
<dbReference type="InterPro" id="IPR024388">
    <property type="entry name" value="Ribosomal_mL58"/>
</dbReference>
<reference evidence="2" key="1">
    <citation type="submission" date="2022-03" db="EMBL/GenBank/DDBJ databases">
        <authorList>
            <person name="Legras J.-L."/>
            <person name="Devillers H."/>
            <person name="Grondin C."/>
        </authorList>
    </citation>
    <scope>NUCLEOTIDE SEQUENCE</scope>
    <source>
        <strain evidence="2">CLIB 1423</strain>
    </source>
</reference>
<dbReference type="OrthoDB" id="6021263at2759"/>
<accession>A0A9P0VYZ2</accession>
<dbReference type="PANTHER" id="PTHR28266">
    <property type="entry name" value="54S RIBOSOMAL PROTEIN L20, MITOCHONDRIAL"/>
    <property type="match status" value="1"/>
</dbReference>
<sequence>MFRNTVRHLSDKAVPFLSQPPNKFNAARSTFNLRPVLPQGLVHNPPASVPNSKSTPRAFLPSTDPRSTLISHRTYSSDEVADMPIIYSSKADRKYDITPDIVAEIQQLRSSNSAEWTVNKLAKKFGVSPSFVKVTTEVNEGRKAELSQQQKAERESWPVQKQKARINRKRRVELWLRNEF</sequence>